<protein>
    <recommendedName>
        <fullName evidence="3">UDP-glucose 4-epimerase</fullName>
    </recommendedName>
</protein>
<dbReference type="SUPFAM" id="SSF51735">
    <property type="entry name" value="NAD(P)-binding Rossmann-fold domains"/>
    <property type="match status" value="1"/>
</dbReference>
<dbReference type="InterPro" id="IPR036291">
    <property type="entry name" value="NAD(P)-bd_dom_sf"/>
</dbReference>
<accession>A0ABW6K853</accession>
<evidence type="ECO:0000313" key="1">
    <source>
        <dbReference type="EMBL" id="MFE8700362.1"/>
    </source>
</evidence>
<proteinExistence type="predicted"/>
<evidence type="ECO:0000313" key="2">
    <source>
        <dbReference type="Proteomes" id="UP001601059"/>
    </source>
</evidence>
<dbReference type="EMBL" id="JBIACK010000002">
    <property type="protein sequence ID" value="MFE8700362.1"/>
    <property type="molecule type" value="Genomic_DNA"/>
</dbReference>
<reference evidence="1 2" key="1">
    <citation type="submission" date="2024-08" db="EMBL/GenBank/DDBJ databases">
        <title>Two novel Cytobacillus novel species.</title>
        <authorList>
            <person name="Liu G."/>
        </authorList>
    </citation>
    <scope>NUCLEOTIDE SEQUENCE [LARGE SCALE GENOMIC DNA]</scope>
    <source>
        <strain evidence="1 2">FJAT-54145</strain>
    </source>
</reference>
<dbReference type="Proteomes" id="UP001601059">
    <property type="component" value="Unassembled WGS sequence"/>
</dbReference>
<sequence>MDKAVIVGTFDFMGFHFCTTLLEKGTEVFGIAFGDCEPYSFNEEKRLEIGRNANFIETSLSDWHVTFGKDPEDILVVIDYYDLSLRAEKYHIFNSTVFEQFINSITENSKVILLAPIQLLVHKHCEQKEKYTKLLNSLKTKGLLINEFYLPTVYGPWQSDHFTFTKQLIKNLSDGDQTKDRFNEWKQDALYASDVVETILILADQAEDKYILRSKEGNLWANCAEYLSIDFKEKDIDPLPSIFNECERTVVKETPYQVGLETQRAHLKSLLEDMEM</sequence>
<evidence type="ECO:0008006" key="3">
    <source>
        <dbReference type="Google" id="ProtNLM"/>
    </source>
</evidence>
<organism evidence="1 2">
    <name type="scientific">Cytobacillus spartinae</name>
    <dbReference type="NCBI Taxonomy" id="3299023"/>
    <lineage>
        <taxon>Bacteria</taxon>
        <taxon>Bacillati</taxon>
        <taxon>Bacillota</taxon>
        <taxon>Bacilli</taxon>
        <taxon>Bacillales</taxon>
        <taxon>Bacillaceae</taxon>
        <taxon>Cytobacillus</taxon>
    </lineage>
</organism>
<name>A0ABW6K853_9BACI</name>
<comment type="caution">
    <text evidence="1">The sequence shown here is derived from an EMBL/GenBank/DDBJ whole genome shotgun (WGS) entry which is preliminary data.</text>
</comment>
<gene>
    <name evidence="1" type="ORF">ACFYKX_07045</name>
</gene>
<keyword evidence="2" id="KW-1185">Reference proteome</keyword>
<dbReference type="RefSeq" id="WP_389359459.1">
    <property type="nucleotide sequence ID" value="NZ_JBIACK010000002.1"/>
</dbReference>